<dbReference type="Proteomes" id="UP000503349">
    <property type="component" value="Chromosome 4"/>
</dbReference>
<evidence type="ECO:0000313" key="4">
    <source>
        <dbReference type="Proteomes" id="UP000503349"/>
    </source>
</evidence>
<dbReference type="OrthoDB" id="8964991at2759"/>
<evidence type="ECO:0000313" key="3">
    <source>
        <dbReference type="EMBL" id="KAF3688458.1"/>
    </source>
</evidence>
<reference evidence="4" key="2">
    <citation type="submission" date="2019-02" db="EMBL/GenBank/DDBJ databases">
        <title>Opniocepnalus argus Var Kimnra genome.</title>
        <authorList>
            <person name="Zhou C."/>
            <person name="Xiao S."/>
        </authorList>
    </citation>
    <scope>NUCLEOTIDE SEQUENCE [LARGE SCALE GENOMIC DNA]</scope>
</reference>
<keyword evidence="4" id="KW-1185">Reference proteome</keyword>
<feature type="region of interest" description="Disordered" evidence="2">
    <location>
        <begin position="75"/>
        <end position="94"/>
    </location>
</feature>
<feature type="compositionally biased region" description="Basic residues" evidence="2">
    <location>
        <begin position="478"/>
        <end position="487"/>
    </location>
</feature>
<feature type="coiled-coil region" evidence="1">
    <location>
        <begin position="138"/>
        <end position="165"/>
    </location>
</feature>
<feature type="compositionally biased region" description="Basic and acidic residues" evidence="2">
    <location>
        <begin position="350"/>
        <end position="375"/>
    </location>
</feature>
<name>A0A6G1PEL6_CHAAH</name>
<gene>
    <name evidence="3" type="ORF">EXN66_Car004130</name>
</gene>
<accession>A0A6G1PEL6</accession>
<feature type="compositionally biased region" description="Polar residues" evidence="2">
    <location>
        <begin position="447"/>
        <end position="456"/>
    </location>
</feature>
<dbReference type="EMBL" id="CM015715">
    <property type="protein sequence ID" value="KAF3688458.1"/>
    <property type="molecule type" value="Genomic_DNA"/>
</dbReference>
<feature type="compositionally biased region" description="Basic residues" evidence="2">
    <location>
        <begin position="314"/>
        <end position="326"/>
    </location>
</feature>
<proteinExistence type="predicted"/>
<organism evidence="3 4">
    <name type="scientific">Channa argus</name>
    <name type="common">Northern snakehead</name>
    <name type="synonym">Ophicephalus argus</name>
    <dbReference type="NCBI Taxonomy" id="215402"/>
    <lineage>
        <taxon>Eukaryota</taxon>
        <taxon>Metazoa</taxon>
        <taxon>Chordata</taxon>
        <taxon>Craniata</taxon>
        <taxon>Vertebrata</taxon>
        <taxon>Euteleostomi</taxon>
        <taxon>Actinopterygii</taxon>
        <taxon>Neopterygii</taxon>
        <taxon>Teleostei</taxon>
        <taxon>Neoteleostei</taxon>
        <taxon>Acanthomorphata</taxon>
        <taxon>Anabantaria</taxon>
        <taxon>Anabantiformes</taxon>
        <taxon>Channoidei</taxon>
        <taxon>Channidae</taxon>
        <taxon>Channa</taxon>
    </lineage>
</organism>
<evidence type="ECO:0000256" key="2">
    <source>
        <dbReference type="SAM" id="MobiDB-lite"/>
    </source>
</evidence>
<dbReference type="AlphaFoldDB" id="A0A6G1PEL6"/>
<keyword evidence="1" id="KW-0175">Coiled coil</keyword>
<protein>
    <submittedName>
        <fullName evidence="3">Uncharacterized protein</fullName>
    </submittedName>
</protein>
<feature type="region of interest" description="Disordered" evidence="2">
    <location>
        <begin position="296"/>
        <end position="487"/>
    </location>
</feature>
<feature type="compositionally biased region" description="Basic and acidic residues" evidence="2">
    <location>
        <begin position="77"/>
        <end position="94"/>
    </location>
</feature>
<sequence length="487" mass="55126">MAEVAFVRRHLQLCLLFNFLCRKPSNMSLRYFEILRDSSPKGNCIPSGRQLPRTPPLSDVKRHLDFGNEDSDVVCEESQHHNEADTRDQDDHEQNRTFEFDTRETKTENVAEPGISSSMLKGMKGYQLTAGDLEFINRMREEKLIKKYQGDLEEVQRLLKKETMALQLAHALKEAAQVELSTFPSCEELTEWVKVVLRMTSPATEITGLDPKSLLAMVTRENVLRTMDMKRAQLARLEKMVANKRKKEAEDRGLCEKQIANEQVKIQGLMSHLSDLTYELAQQEEAFKALQMQIKAQEEGEAADPSEEQQTGKSQKKPQGKQRKKAVGSAEKLLDTTKQSKQTRSKRTHSKTDNEKHVKDDQANKSTRETSKSSTEEQAQQTKAAAERPTRLVKTARVPQKKVCEQESSSQETLQAVRGRKKPPETTKSKASQPKNQCEIKTGEARPTSQQAAPSRSSKKRTLAADHAAEGAQSVGLRRSRRIASRR</sequence>
<evidence type="ECO:0000256" key="1">
    <source>
        <dbReference type="SAM" id="Coils"/>
    </source>
</evidence>
<reference evidence="3 4" key="1">
    <citation type="submission" date="2019-02" db="EMBL/GenBank/DDBJ databases">
        <title>Opniocepnalus argus genome.</title>
        <authorList>
            <person name="Zhou C."/>
            <person name="Xiao S."/>
        </authorList>
    </citation>
    <scope>NUCLEOTIDE SEQUENCE [LARGE SCALE GENOMIC DNA]</scope>
    <source>
        <strain evidence="3">OARG1902GOOAL</strain>
        <tissue evidence="3">Muscle</tissue>
    </source>
</reference>